<evidence type="ECO:0000313" key="1">
    <source>
        <dbReference type="EMBL" id="GAF89400.1"/>
    </source>
</evidence>
<reference evidence="1" key="1">
    <citation type="journal article" date="2014" name="Front. Microbiol.">
        <title>High frequency of phylogenetically diverse reductive dehalogenase-homologous genes in deep subseafloor sedimentary metagenomes.</title>
        <authorList>
            <person name="Kawai M."/>
            <person name="Futagami T."/>
            <person name="Toyoda A."/>
            <person name="Takaki Y."/>
            <person name="Nishi S."/>
            <person name="Hori S."/>
            <person name="Arai W."/>
            <person name="Tsubouchi T."/>
            <person name="Morono Y."/>
            <person name="Uchiyama I."/>
            <person name="Ito T."/>
            <person name="Fujiyama A."/>
            <person name="Inagaki F."/>
            <person name="Takami H."/>
        </authorList>
    </citation>
    <scope>NUCLEOTIDE SEQUENCE</scope>
    <source>
        <strain evidence="1">Expedition CK06-06</strain>
    </source>
</reference>
<accession>X0ULP2</accession>
<protein>
    <submittedName>
        <fullName evidence="1">Uncharacterized protein</fullName>
    </submittedName>
</protein>
<feature type="non-terminal residue" evidence="1">
    <location>
        <position position="172"/>
    </location>
</feature>
<dbReference type="AlphaFoldDB" id="X0ULP2"/>
<name>X0ULP2_9ZZZZ</name>
<gene>
    <name evidence="1" type="ORF">S01H1_25404</name>
</gene>
<sequence length="172" mass="19717">MANLFDTYDYYPSKLLACALKQDLSEHEQAIYLALFLKAKMSPSNPSADLTLERDLYAQFREDVSFLKDSENTIVKLEYAYIEALYNDEADVSNLSEYGIADFKAIDNHWAAYFLYQLLTFDENYLDEQTMISLLNTEHDDLVAAVLDDLSTMGSARCLDEVAKLARQRNPH</sequence>
<comment type="caution">
    <text evidence="1">The sequence shown here is derived from an EMBL/GenBank/DDBJ whole genome shotgun (WGS) entry which is preliminary data.</text>
</comment>
<dbReference type="EMBL" id="BARS01015344">
    <property type="protein sequence ID" value="GAF89400.1"/>
    <property type="molecule type" value="Genomic_DNA"/>
</dbReference>
<proteinExistence type="predicted"/>
<organism evidence="1">
    <name type="scientific">marine sediment metagenome</name>
    <dbReference type="NCBI Taxonomy" id="412755"/>
    <lineage>
        <taxon>unclassified sequences</taxon>
        <taxon>metagenomes</taxon>
        <taxon>ecological metagenomes</taxon>
    </lineage>
</organism>